<keyword evidence="5 7" id="KW-0443">Lipid metabolism</keyword>
<dbReference type="OrthoDB" id="9803035at2"/>
<dbReference type="STRING" id="571933.SAMN05216362_11555"/>
<dbReference type="GO" id="GO:0006654">
    <property type="term" value="P:phosphatidic acid biosynthetic process"/>
    <property type="evidence" value="ECO:0007669"/>
    <property type="project" value="TreeGrafter"/>
</dbReference>
<gene>
    <name evidence="10" type="ORF">SAMN05216362_11555</name>
</gene>
<evidence type="ECO:0000256" key="7">
    <source>
        <dbReference type="RuleBase" id="RU361267"/>
    </source>
</evidence>
<dbReference type="CDD" id="cd07989">
    <property type="entry name" value="LPLAT_AGPAT-like"/>
    <property type="match status" value="1"/>
</dbReference>
<keyword evidence="8" id="KW-0812">Transmembrane</keyword>
<keyword evidence="11" id="KW-1185">Reference proteome</keyword>
<evidence type="ECO:0000256" key="5">
    <source>
        <dbReference type="ARBA" id="ARBA00023098"/>
    </source>
</evidence>
<evidence type="ECO:0000313" key="10">
    <source>
        <dbReference type="EMBL" id="SEQ49976.1"/>
    </source>
</evidence>
<keyword evidence="7" id="KW-0594">Phospholipid biosynthesis</keyword>
<dbReference type="Proteomes" id="UP000199427">
    <property type="component" value="Unassembled WGS sequence"/>
</dbReference>
<evidence type="ECO:0000259" key="9">
    <source>
        <dbReference type="SMART" id="SM00563"/>
    </source>
</evidence>
<feature type="transmembrane region" description="Helical" evidence="8">
    <location>
        <begin position="6"/>
        <end position="21"/>
    </location>
</feature>
<comment type="similarity">
    <text evidence="2 7">Belongs to the 1-acyl-sn-glycerol-3-phosphate acyltransferase family.</text>
</comment>
<evidence type="ECO:0000256" key="4">
    <source>
        <dbReference type="ARBA" id="ARBA00022679"/>
    </source>
</evidence>
<feature type="domain" description="Phospholipid/glycerol acyltransferase" evidence="9">
    <location>
        <begin position="73"/>
        <end position="187"/>
    </location>
</feature>
<dbReference type="Pfam" id="PF01553">
    <property type="entry name" value="Acyltransferase"/>
    <property type="match status" value="1"/>
</dbReference>
<comment type="domain">
    <text evidence="7">The HXXXXD motif is essential for acyltransferase activity and may constitute the binding site for the phosphate moiety of the glycerol-3-phosphate.</text>
</comment>
<protein>
    <recommendedName>
        <fullName evidence="7">1-acyl-sn-glycerol-3-phosphate acyltransferase</fullName>
        <ecNumber evidence="7">2.3.1.51</ecNumber>
    </recommendedName>
</protein>
<dbReference type="InterPro" id="IPR004552">
    <property type="entry name" value="AGP_acyltrans"/>
</dbReference>
<dbReference type="EMBL" id="FOES01000015">
    <property type="protein sequence ID" value="SEQ49976.1"/>
    <property type="molecule type" value="Genomic_DNA"/>
</dbReference>
<organism evidence="10 11">
    <name type="scientific">Piscibacillus halophilus</name>
    <dbReference type="NCBI Taxonomy" id="571933"/>
    <lineage>
        <taxon>Bacteria</taxon>
        <taxon>Bacillati</taxon>
        <taxon>Bacillota</taxon>
        <taxon>Bacilli</taxon>
        <taxon>Bacillales</taxon>
        <taxon>Bacillaceae</taxon>
        <taxon>Piscibacillus</taxon>
    </lineage>
</organism>
<dbReference type="PANTHER" id="PTHR10434">
    <property type="entry name" value="1-ACYL-SN-GLYCEROL-3-PHOSPHATE ACYLTRANSFERASE"/>
    <property type="match status" value="1"/>
</dbReference>
<keyword evidence="8" id="KW-0472">Membrane</keyword>
<evidence type="ECO:0000313" key="11">
    <source>
        <dbReference type="Proteomes" id="UP000199427"/>
    </source>
</evidence>
<evidence type="ECO:0000256" key="3">
    <source>
        <dbReference type="ARBA" id="ARBA00022516"/>
    </source>
</evidence>
<comment type="catalytic activity">
    <reaction evidence="7">
        <text>a 1-acyl-sn-glycero-3-phosphate + an acyl-CoA = a 1,2-diacyl-sn-glycero-3-phosphate + CoA</text>
        <dbReference type="Rhea" id="RHEA:19709"/>
        <dbReference type="ChEBI" id="CHEBI:57287"/>
        <dbReference type="ChEBI" id="CHEBI:57970"/>
        <dbReference type="ChEBI" id="CHEBI:58342"/>
        <dbReference type="ChEBI" id="CHEBI:58608"/>
        <dbReference type="EC" id="2.3.1.51"/>
    </reaction>
</comment>
<keyword evidence="7" id="KW-1208">Phospholipid metabolism</keyword>
<dbReference type="SMART" id="SM00563">
    <property type="entry name" value="PlsC"/>
    <property type="match status" value="1"/>
</dbReference>
<evidence type="ECO:0000256" key="1">
    <source>
        <dbReference type="ARBA" id="ARBA00005189"/>
    </source>
</evidence>
<comment type="pathway">
    <text evidence="1">Lipid metabolism.</text>
</comment>
<keyword evidence="4 7" id="KW-0808">Transferase</keyword>
<sequence length="240" mass="27947">MRTIWSLIYGVMYVLYTIPFLKRNQSLKRNDYSREEYNRIIHKVPKQFARQFFKQSGSKMMIQGEENIPKSPYLIVGNHQSYYDIFAYLGYFKEPFGFISKVEVSKIPVVKPWMEVMDCLFLDRKNRRQSVKTFKKGIELLKDGHPLVIYPEGTRSMGREMLPFKSGSFSLAKKANVPILPVMVDGTYDILEANKNRVKKATVHMTICDPISVEQVENMTLEELANETQNRIQNALNQAE</sequence>
<dbReference type="PANTHER" id="PTHR10434:SF64">
    <property type="entry name" value="1-ACYL-SN-GLYCEROL-3-PHOSPHATE ACYLTRANSFERASE-RELATED"/>
    <property type="match status" value="1"/>
</dbReference>
<dbReference type="InterPro" id="IPR002123">
    <property type="entry name" value="Plipid/glycerol_acylTrfase"/>
</dbReference>
<proteinExistence type="inferred from homology"/>
<name>A0A1H9GIR0_9BACI</name>
<accession>A0A1H9GIR0</accession>
<evidence type="ECO:0000256" key="2">
    <source>
        <dbReference type="ARBA" id="ARBA00008655"/>
    </source>
</evidence>
<dbReference type="EC" id="2.3.1.51" evidence="7"/>
<evidence type="ECO:0000256" key="6">
    <source>
        <dbReference type="ARBA" id="ARBA00023315"/>
    </source>
</evidence>
<keyword evidence="8" id="KW-1133">Transmembrane helix</keyword>
<dbReference type="SUPFAM" id="SSF69593">
    <property type="entry name" value="Glycerol-3-phosphate (1)-acyltransferase"/>
    <property type="match status" value="1"/>
</dbReference>
<dbReference type="GO" id="GO:0016020">
    <property type="term" value="C:membrane"/>
    <property type="evidence" value="ECO:0007669"/>
    <property type="project" value="InterPro"/>
</dbReference>
<dbReference type="AlphaFoldDB" id="A0A1H9GIR0"/>
<keyword evidence="6 7" id="KW-0012">Acyltransferase</keyword>
<dbReference type="NCBIfam" id="TIGR00530">
    <property type="entry name" value="AGP_acyltrn"/>
    <property type="match status" value="1"/>
</dbReference>
<reference evidence="10 11" key="1">
    <citation type="submission" date="2016-10" db="EMBL/GenBank/DDBJ databases">
        <authorList>
            <person name="de Groot N.N."/>
        </authorList>
    </citation>
    <scope>NUCLEOTIDE SEQUENCE [LARGE SCALE GENOMIC DNA]</scope>
    <source>
        <strain evidence="10 11">DSM 21633</strain>
    </source>
</reference>
<dbReference type="GO" id="GO:0003841">
    <property type="term" value="F:1-acylglycerol-3-phosphate O-acyltransferase activity"/>
    <property type="evidence" value="ECO:0007669"/>
    <property type="project" value="UniProtKB-UniRule"/>
</dbReference>
<evidence type="ECO:0000256" key="8">
    <source>
        <dbReference type="SAM" id="Phobius"/>
    </source>
</evidence>
<dbReference type="RefSeq" id="WP_091773597.1">
    <property type="nucleotide sequence ID" value="NZ_CAESCL010000017.1"/>
</dbReference>
<keyword evidence="3 7" id="KW-0444">Lipid biosynthesis</keyword>